<sequence>MGFLCFRREEKSNFVRRMTTTFGLGAPPHGRHVMREVIVTALAFNVKALTGVQIISSFHECFKKHVRHVYDDIKPGKDSTLLPRERLEAFLRETQGVEPGFLDSKEFQPQKPGYYRFDEFFWLWSQTESAWRAAGEQQQQEVDATRPISNYFISSSHNTYLEGNQLSSKSSAEAYRAALRNGCRCIEIDVWNGSAPRTPSKSPNPGHKRHFSSGSLPRFAGEKLDALVGSRISRGHSRSPSAVQRPFPQLDPCESGTTLDPKDLGDRLEKSRDSSRSNQRAEPVVHHHGTMTSTVGFREVCRAIRESAFERNPLPIIISLEVGADWEQQEVMVKIMKEEWNGLLLDKHFDSCDPLHRQPRLEELYNKILIKAKRFDDSRIEADMERGRSIAIPALNGKPPICRALSDLAIYTHSQHYTDDSSLDTCQTPSHIFSLSEDSFEALTEDHGKLQKMLKHNRDFFMRIYPKGLRVDSSNPDPSFHWRRGVQMVAMNWQKSDEGMLINDAMFAGTNGWILKPPALLSDNTSSEMYAMSGMPRKTLDLQITILAGQFLPLPGDRKSSGFGIKSDRGFRPEVKVELHVEKAEKPQRSVDCARETVTARTEHPDWGREAKSLDFFGVKNVVEELSFVRFKVSDGSGNFSSDVVAWSCIRLDRLQQGYRCINLFHPVKRSPLEGKLFVKIKKVLKGQGVSIA</sequence>
<protein>
    <submittedName>
        <fullName evidence="1">PLC-like phosphodiesterase</fullName>
    </submittedName>
</protein>
<reference evidence="1 2" key="1">
    <citation type="journal article" date="2021" name="Nat. Commun.">
        <title>Genetic determinants of endophytism in the Arabidopsis root mycobiome.</title>
        <authorList>
            <person name="Mesny F."/>
            <person name="Miyauchi S."/>
            <person name="Thiergart T."/>
            <person name="Pickel B."/>
            <person name="Atanasova L."/>
            <person name="Karlsson M."/>
            <person name="Huettel B."/>
            <person name="Barry K.W."/>
            <person name="Haridas S."/>
            <person name="Chen C."/>
            <person name="Bauer D."/>
            <person name="Andreopoulos W."/>
            <person name="Pangilinan J."/>
            <person name="LaButti K."/>
            <person name="Riley R."/>
            <person name="Lipzen A."/>
            <person name="Clum A."/>
            <person name="Drula E."/>
            <person name="Henrissat B."/>
            <person name="Kohler A."/>
            <person name="Grigoriev I.V."/>
            <person name="Martin F.M."/>
            <person name="Hacquard S."/>
        </authorList>
    </citation>
    <scope>NUCLEOTIDE SEQUENCE [LARGE SCALE GENOMIC DNA]</scope>
    <source>
        <strain evidence="1 2">MPI-SDFR-AT-0079</strain>
    </source>
</reference>
<accession>A0ACB7P4E6</accession>
<gene>
    <name evidence="1" type="ORF">F5144DRAFT_655015</name>
</gene>
<name>A0ACB7P4E6_9PEZI</name>
<evidence type="ECO:0000313" key="1">
    <source>
        <dbReference type="EMBL" id="KAH6628551.1"/>
    </source>
</evidence>
<evidence type="ECO:0000313" key="2">
    <source>
        <dbReference type="Proteomes" id="UP000724584"/>
    </source>
</evidence>
<dbReference type="EMBL" id="JAGIZQ010000005">
    <property type="protein sequence ID" value="KAH6628551.1"/>
    <property type="molecule type" value="Genomic_DNA"/>
</dbReference>
<comment type="caution">
    <text evidence="1">The sequence shown here is derived from an EMBL/GenBank/DDBJ whole genome shotgun (WGS) entry which is preliminary data.</text>
</comment>
<organism evidence="1 2">
    <name type="scientific">Chaetomium tenue</name>
    <dbReference type="NCBI Taxonomy" id="1854479"/>
    <lineage>
        <taxon>Eukaryota</taxon>
        <taxon>Fungi</taxon>
        <taxon>Dikarya</taxon>
        <taxon>Ascomycota</taxon>
        <taxon>Pezizomycotina</taxon>
        <taxon>Sordariomycetes</taxon>
        <taxon>Sordariomycetidae</taxon>
        <taxon>Sordariales</taxon>
        <taxon>Chaetomiaceae</taxon>
        <taxon>Chaetomium</taxon>
    </lineage>
</organism>
<proteinExistence type="predicted"/>
<dbReference type="Proteomes" id="UP000724584">
    <property type="component" value="Unassembled WGS sequence"/>
</dbReference>
<keyword evidence="2" id="KW-1185">Reference proteome</keyword>